<evidence type="ECO:0000259" key="12">
    <source>
        <dbReference type="PROSITE" id="PS50109"/>
    </source>
</evidence>
<dbReference type="STRING" id="525904.Tter_1446"/>
<dbReference type="GO" id="GO:0005886">
    <property type="term" value="C:plasma membrane"/>
    <property type="evidence" value="ECO:0007669"/>
    <property type="project" value="TreeGrafter"/>
</dbReference>
<evidence type="ECO:0000256" key="7">
    <source>
        <dbReference type="ARBA" id="ARBA00022777"/>
    </source>
</evidence>
<dbReference type="PROSITE" id="PS50885">
    <property type="entry name" value="HAMP"/>
    <property type="match status" value="1"/>
</dbReference>
<keyword evidence="8 11" id="KW-1133">Transmembrane helix</keyword>
<dbReference type="InterPro" id="IPR005467">
    <property type="entry name" value="His_kinase_dom"/>
</dbReference>
<dbReference type="InterPro" id="IPR036097">
    <property type="entry name" value="HisK_dim/P_sf"/>
</dbReference>
<keyword evidence="9" id="KW-0902">Two-component regulatory system</keyword>
<comment type="subcellular location">
    <subcellularLocation>
        <location evidence="2">Membrane</location>
    </subcellularLocation>
</comment>
<dbReference type="Proteomes" id="UP000000323">
    <property type="component" value="Chromosome 1"/>
</dbReference>
<evidence type="ECO:0000256" key="9">
    <source>
        <dbReference type="ARBA" id="ARBA00023012"/>
    </source>
</evidence>
<keyword evidence="6 11" id="KW-0812">Transmembrane</keyword>
<evidence type="ECO:0000256" key="4">
    <source>
        <dbReference type="ARBA" id="ARBA00022553"/>
    </source>
</evidence>
<dbReference type="EMBL" id="CP001825">
    <property type="protein sequence ID" value="ACZ42352.1"/>
    <property type="molecule type" value="Genomic_DNA"/>
</dbReference>
<dbReference type="eggNOG" id="COG3850">
    <property type="taxonomic scope" value="Bacteria"/>
</dbReference>
<dbReference type="SMART" id="SM00388">
    <property type="entry name" value="HisKA"/>
    <property type="match status" value="1"/>
</dbReference>
<comment type="catalytic activity">
    <reaction evidence="1">
        <text>ATP + protein L-histidine = ADP + protein N-phospho-L-histidine.</text>
        <dbReference type="EC" id="2.7.13.3"/>
    </reaction>
</comment>
<dbReference type="InterPro" id="IPR050428">
    <property type="entry name" value="TCS_sensor_his_kinase"/>
</dbReference>
<dbReference type="OrthoDB" id="9786919at2"/>
<dbReference type="PRINTS" id="PR00344">
    <property type="entry name" value="BCTRLSENSOR"/>
</dbReference>
<evidence type="ECO:0000256" key="2">
    <source>
        <dbReference type="ARBA" id="ARBA00004370"/>
    </source>
</evidence>
<dbReference type="CDD" id="cd00082">
    <property type="entry name" value="HisKA"/>
    <property type="match status" value="1"/>
</dbReference>
<dbReference type="GO" id="GO:0000155">
    <property type="term" value="F:phosphorelay sensor kinase activity"/>
    <property type="evidence" value="ECO:0007669"/>
    <property type="project" value="InterPro"/>
</dbReference>
<dbReference type="Gene3D" id="1.10.287.130">
    <property type="match status" value="1"/>
</dbReference>
<feature type="domain" description="HAMP" evidence="13">
    <location>
        <begin position="189"/>
        <end position="242"/>
    </location>
</feature>
<dbReference type="InterPro" id="IPR003661">
    <property type="entry name" value="HisK_dim/P_dom"/>
</dbReference>
<dbReference type="eggNOG" id="COG2205">
    <property type="taxonomic scope" value="Bacteria"/>
</dbReference>
<protein>
    <recommendedName>
        <fullName evidence="3">histidine kinase</fullName>
        <ecNumber evidence="3">2.7.13.3</ecNumber>
    </recommendedName>
</protein>
<dbReference type="AlphaFoldDB" id="D1CC37"/>
<dbReference type="Pfam" id="PF02518">
    <property type="entry name" value="HATPase_c"/>
    <property type="match status" value="1"/>
</dbReference>
<accession>D1CC37</accession>
<reference evidence="15" key="1">
    <citation type="journal article" date="2010" name="Stand. Genomic Sci.">
        <title>Complete genome sequence of 'Thermobaculum terrenum' type strain (YNP1).</title>
        <authorList>
            <person name="Kiss H."/>
            <person name="Cleland D."/>
            <person name="Lapidus A."/>
            <person name="Lucas S."/>
            <person name="Glavina Del Rio T."/>
            <person name="Nolan M."/>
            <person name="Tice H."/>
            <person name="Han C."/>
            <person name="Goodwin L."/>
            <person name="Pitluck S."/>
            <person name="Liolios K."/>
            <person name="Ivanova N."/>
            <person name="Mavromatis K."/>
            <person name="Ovchinnikova G."/>
            <person name="Pati A."/>
            <person name="Chen A."/>
            <person name="Palaniappan K."/>
            <person name="Land M."/>
            <person name="Hauser L."/>
            <person name="Chang Y."/>
            <person name="Jeffries C."/>
            <person name="Lu M."/>
            <person name="Brettin T."/>
            <person name="Detter J."/>
            <person name="Goker M."/>
            <person name="Tindall B."/>
            <person name="Beck B."/>
            <person name="McDermott T."/>
            <person name="Woyke T."/>
            <person name="Bristow J."/>
            <person name="Eisen J."/>
            <person name="Markowitz V."/>
            <person name="Hugenholtz P."/>
            <person name="Kyrpides N."/>
            <person name="Klenk H."/>
            <person name="Cheng J."/>
        </authorList>
    </citation>
    <scope>NUCLEOTIDE SEQUENCE [LARGE SCALE GENOMIC DNA]</scope>
    <source>
        <strain evidence="15">ATCC BAA-798 / YNP1</strain>
    </source>
</reference>
<dbReference type="InterPro" id="IPR003594">
    <property type="entry name" value="HATPase_dom"/>
</dbReference>
<dbReference type="FunFam" id="3.30.565.10:FF:000006">
    <property type="entry name" value="Sensor histidine kinase WalK"/>
    <property type="match status" value="1"/>
</dbReference>
<evidence type="ECO:0000313" key="15">
    <source>
        <dbReference type="Proteomes" id="UP000000323"/>
    </source>
</evidence>
<dbReference type="SMART" id="SM00304">
    <property type="entry name" value="HAMP"/>
    <property type="match status" value="1"/>
</dbReference>
<evidence type="ECO:0000256" key="6">
    <source>
        <dbReference type="ARBA" id="ARBA00022692"/>
    </source>
</evidence>
<keyword evidence="5 14" id="KW-0808">Transferase</keyword>
<proteinExistence type="predicted"/>
<dbReference type="SMART" id="SM00387">
    <property type="entry name" value="HATPase_c"/>
    <property type="match status" value="1"/>
</dbReference>
<keyword evidence="7 14" id="KW-0418">Kinase</keyword>
<evidence type="ECO:0000313" key="14">
    <source>
        <dbReference type="EMBL" id="ACZ42352.1"/>
    </source>
</evidence>
<evidence type="ECO:0000256" key="1">
    <source>
        <dbReference type="ARBA" id="ARBA00000085"/>
    </source>
</evidence>
<dbReference type="KEGG" id="ttr:Tter_1446"/>
<evidence type="ECO:0000256" key="11">
    <source>
        <dbReference type="SAM" id="Phobius"/>
    </source>
</evidence>
<dbReference type="EC" id="2.7.13.3" evidence="3"/>
<gene>
    <name evidence="14" type="ordered locus">Tter_1446</name>
</gene>
<dbReference type="PANTHER" id="PTHR45436">
    <property type="entry name" value="SENSOR HISTIDINE KINASE YKOH"/>
    <property type="match status" value="1"/>
</dbReference>
<dbReference type="SUPFAM" id="SSF47384">
    <property type="entry name" value="Homodimeric domain of signal transducing histidine kinase"/>
    <property type="match status" value="1"/>
</dbReference>
<dbReference type="InterPro" id="IPR004358">
    <property type="entry name" value="Sig_transdc_His_kin-like_C"/>
</dbReference>
<evidence type="ECO:0000256" key="8">
    <source>
        <dbReference type="ARBA" id="ARBA00022989"/>
    </source>
</evidence>
<keyword evidence="4" id="KW-0597">Phosphoprotein</keyword>
<dbReference type="CDD" id="cd00075">
    <property type="entry name" value="HATPase"/>
    <property type="match status" value="1"/>
</dbReference>
<keyword evidence="10 11" id="KW-0472">Membrane</keyword>
<evidence type="ECO:0000256" key="5">
    <source>
        <dbReference type="ARBA" id="ARBA00022679"/>
    </source>
</evidence>
<dbReference type="CDD" id="cd06225">
    <property type="entry name" value="HAMP"/>
    <property type="match status" value="1"/>
</dbReference>
<name>D1CC37_THET1</name>
<feature type="transmembrane region" description="Helical" evidence="11">
    <location>
        <begin position="168"/>
        <end position="188"/>
    </location>
</feature>
<dbReference type="HOGENOM" id="CLU_000445_89_6_0"/>
<dbReference type="InterPro" id="IPR036890">
    <property type="entry name" value="HATPase_C_sf"/>
</dbReference>
<dbReference type="Pfam" id="PF00672">
    <property type="entry name" value="HAMP"/>
    <property type="match status" value="1"/>
</dbReference>
<sequence>MFPSIRSFLAFSYTVTVLLIVSALSVGIEHIVERTLHDSIDGSLKEYSQQVSQYLVSDTDTDIAEQIERLIAVINLGRQSEESVQLRLYGPDGLPLAPTISDTNIPDANPGFLKRVKRPVLQTVMLDDGSRMRVLTRPVKYGTEVLGYLQVGRSLEPVDRILARLKTILILGGAIASVSAGVLAYFLAWQALRPFSRIVEDTRKIGVDDLSKRLPADYGVLEVNRLARTFNSLLNRLEKAFESQKRFVADASHELRTPLTTIRGNAEVMLMDPNLPPDVREGLENIRGEVSRLSRLVSNLLMLARADAGQVNLTYRPVNLHDVVLDTLKQMHTSIDGLSVRLEREDQVMVSGDADQLKQVMLNLLDNAFKYTPKGGSVYVSVYAEPPWAKVEIRDTGIGIAPSELTRIFERFYRSSKAPKGAGSGLGLSIAQWVVRAHNGRITVSSKQGEGSTFTVWLPLFEGDSTYNREEERHSSAQTQSLAPNL</sequence>
<evidence type="ECO:0000256" key="3">
    <source>
        <dbReference type="ARBA" id="ARBA00012438"/>
    </source>
</evidence>
<evidence type="ECO:0000259" key="13">
    <source>
        <dbReference type="PROSITE" id="PS50885"/>
    </source>
</evidence>
<dbReference type="Gene3D" id="6.10.340.10">
    <property type="match status" value="1"/>
</dbReference>
<feature type="domain" description="Histidine kinase" evidence="12">
    <location>
        <begin position="250"/>
        <end position="462"/>
    </location>
</feature>
<dbReference type="Pfam" id="PF00512">
    <property type="entry name" value="HisKA"/>
    <property type="match status" value="1"/>
</dbReference>
<dbReference type="SUPFAM" id="SSF55874">
    <property type="entry name" value="ATPase domain of HSP90 chaperone/DNA topoisomerase II/histidine kinase"/>
    <property type="match status" value="1"/>
</dbReference>
<evidence type="ECO:0000256" key="10">
    <source>
        <dbReference type="ARBA" id="ARBA00023136"/>
    </source>
</evidence>
<dbReference type="PROSITE" id="PS50109">
    <property type="entry name" value="HIS_KIN"/>
    <property type="match status" value="1"/>
</dbReference>
<keyword evidence="15" id="KW-1185">Reference proteome</keyword>
<dbReference type="Gene3D" id="3.30.565.10">
    <property type="entry name" value="Histidine kinase-like ATPase, C-terminal domain"/>
    <property type="match status" value="1"/>
</dbReference>
<dbReference type="FunFam" id="1.10.287.130:FF:000001">
    <property type="entry name" value="Two-component sensor histidine kinase"/>
    <property type="match status" value="1"/>
</dbReference>
<dbReference type="InterPro" id="IPR003660">
    <property type="entry name" value="HAMP_dom"/>
</dbReference>
<dbReference type="PANTHER" id="PTHR45436:SF5">
    <property type="entry name" value="SENSOR HISTIDINE KINASE TRCS"/>
    <property type="match status" value="1"/>
</dbReference>
<organism evidence="14 15">
    <name type="scientific">Thermobaculum terrenum (strain ATCC BAA-798 / CCMEE 7001 / YNP1)</name>
    <dbReference type="NCBI Taxonomy" id="525904"/>
    <lineage>
        <taxon>Bacteria</taxon>
        <taxon>Bacillati</taxon>
        <taxon>Chloroflexota</taxon>
        <taxon>Chloroflexia</taxon>
        <taxon>Candidatus Thermobaculales</taxon>
        <taxon>Candidatus Thermobaculaceae</taxon>
        <taxon>Thermobaculum</taxon>
    </lineage>
</organism>